<dbReference type="SMART" id="SM00248">
    <property type="entry name" value="ANK"/>
    <property type="match status" value="14"/>
</dbReference>
<dbReference type="InterPro" id="IPR056884">
    <property type="entry name" value="NPHP3-like_N"/>
</dbReference>
<dbReference type="AlphaFoldDB" id="A0A166TFZ2"/>
<name>A0A166TFZ2_9PEZI</name>
<sequence>MNYLQGVKQGGRVREDLLHEVTVLWLVLRDLESQFQPLQETSDAPWLKPLEILNAPSGVLQQMREQLKELDGKLSKTTTRVGKAMMTLRWPFEEKEALRVIQRIQNLRGAATHLITQSSHIILQDIQTRTISAREMADDAYFGKLLQWLSPLSFTQKQEEILSSADPNTWVLGSEEFKRWHEGNVRSLWCYGPPGAGKSVVAASIFTHLVTRHETENSAVLVAFCSFDSEESKSPRSVVANLLKQVLQIRADGKVPSKLKELYNQATLSKDGKPLGLDSLEKVLGEELDLFDSAFIILDGLDETGNESEREKMVDALHNYGPRIKVIITSRHSEDIQKALDKTQVCCDCKNGDSEAFWRCTKRPKHVICDSCHAIALSRDGTQHPTVKELRWEGLWYQPRSEDIRSYISRRIETNTDFQSLLEESQSDESLERTLVTTVTEKSENIFLLARLHMDLLTDCWTMDQVEENLNSLSGDLDEIYSKTLTRMQRSLRPNQWQVLRKLLLWIAWAQRPLSISEMEHALAVRPSLNDITKGSILPIRKITTWSAGLLFIDSDDLIRYIHPTTSRYFLQQREATFPNGDGIIAHACLDYLNMTSLRETVSGPNKHSLFWLRLKNYPFLEYSVLQSSQHISRSTSKDDDYRALTFLCSDSRNFFLQALYYLDEEWSVERNATAMHVAAYMGLTHVISELVMAGEAVDARDAFGATPLMYAAAKGDDGVKDVNCLLAAGADPALSCQMGSTALIRAVNVRSAAVVARLVREPDISINAVPSDPNGTSEPAIVAAFYADDRDIFDVLLTREDIDVNVRSTRGYSTLQLATLEGSIWATRAILSHKDIDIDLEDPDDAWTPLFSAVSAGFTEGVELLLGHGANLHHLDKNSGTVLMRAADYDRENLVGLLLKRGLDPHVPDFLGRTVLHSAAVNMAWDSLKLILESVPDIDVNVQGKGGETPLHDVCRQDDSTGVMILVAAGARCDIRDEEGRTPMDIATNNRRILSLEILKTAKGYENVTGSRPTKSLTEAINTDPANVLQRRIKKTSVGELNFAKAFSGTPLCQACWRDRSDVAEMLLKAGADPNLTNAFNRAPLFLAIEAGSLSCLQVLISHKADINQTPYLPLWEYAMARRQKDMALILLEHGADISNGSGYLQLALHFAVRKKSIVATKRLLEAGASMQLKTGGYTAEQLAESVDAEFLAQLTLDDE</sequence>
<organism evidence="5 6">
    <name type="scientific">Colletotrichum tofieldiae</name>
    <dbReference type="NCBI Taxonomy" id="708197"/>
    <lineage>
        <taxon>Eukaryota</taxon>
        <taxon>Fungi</taxon>
        <taxon>Dikarya</taxon>
        <taxon>Ascomycota</taxon>
        <taxon>Pezizomycotina</taxon>
        <taxon>Sordariomycetes</taxon>
        <taxon>Hypocreomycetidae</taxon>
        <taxon>Glomerellales</taxon>
        <taxon>Glomerellaceae</taxon>
        <taxon>Colletotrichum</taxon>
        <taxon>Colletotrichum spaethianum species complex</taxon>
    </lineage>
</organism>
<feature type="repeat" description="ANK" evidence="3">
    <location>
        <begin position="846"/>
        <end position="878"/>
    </location>
</feature>
<dbReference type="STRING" id="708197.A0A166TFZ2"/>
<evidence type="ECO:0000313" key="6">
    <source>
        <dbReference type="Proteomes" id="UP000076552"/>
    </source>
</evidence>
<keyword evidence="6" id="KW-1185">Reference proteome</keyword>
<dbReference type="PROSITE" id="PS50088">
    <property type="entry name" value="ANK_REPEAT"/>
    <property type="match status" value="5"/>
</dbReference>
<keyword evidence="1" id="KW-0677">Repeat</keyword>
<dbReference type="Pfam" id="PF24883">
    <property type="entry name" value="NPHP3_N"/>
    <property type="match status" value="1"/>
</dbReference>
<dbReference type="SUPFAM" id="SSF52540">
    <property type="entry name" value="P-loop containing nucleoside triphosphate hydrolases"/>
    <property type="match status" value="1"/>
</dbReference>
<feature type="repeat" description="ANK" evidence="3">
    <location>
        <begin position="671"/>
        <end position="703"/>
    </location>
</feature>
<comment type="caution">
    <text evidence="5">The sequence shown here is derived from an EMBL/GenBank/DDBJ whole genome shotgun (WGS) entry which is preliminary data.</text>
</comment>
<dbReference type="PANTHER" id="PTHR24198:SF165">
    <property type="entry name" value="ANKYRIN REPEAT-CONTAINING PROTEIN-RELATED"/>
    <property type="match status" value="1"/>
</dbReference>
<evidence type="ECO:0000256" key="2">
    <source>
        <dbReference type="ARBA" id="ARBA00023043"/>
    </source>
</evidence>
<keyword evidence="2 3" id="KW-0040">ANK repeat</keyword>
<dbReference type="PROSITE" id="PS50297">
    <property type="entry name" value="ANK_REP_REGION"/>
    <property type="match status" value="1"/>
</dbReference>
<dbReference type="InterPro" id="IPR002110">
    <property type="entry name" value="Ankyrin_rpt"/>
</dbReference>
<feature type="repeat" description="ANK" evidence="3">
    <location>
        <begin position="704"/>
        <end position="738"/>
    </location>
</feature>
<reference evidence="5 6" key="1">
    <citation type="submission" date="2015-06" db="EMBL/GenBank/DDBJ databases">
        <title>Survival trade-offs in plant roots during colonization by closely related pathogenic and mutualistic fungi.</title>
        <authorList>
            <person name="Hacquard S."/>
            <person name="Kracher B."/>
            <person name="Hiruma K."/>
            <person name="Weinman A."/>
            <person name="Muench P."/>
            <person name="Garrido Oter R."/>
            <person name="Ver Loren van Themaat E."/>
            <person name="Dallerey J.-F."/>
            <person name="Damm U."/>
            <person name="Henrissat B."/>
            <person name="Lespinet O."/>
            <person name="Thon M."/>
            <person name="Kemen E."/>
            <person name="McHardy A.C."/>
            <person name="Schulze-Lefert P."/>
            <person name="O'Connell R.J."/>
        </authorList>
    </citation>
    <scope>NUCLEOTIDE SEQUENCE [LARGE SCALE GENOMIC DNA]</scope>
    <source>
        <strain evidence="5 6">0861</strain>
    </source>
</reference>
<accession>A0A166TFZ2</accession>
<dbReference type="Proteomes" id="UP000076552">
    <property type="component" value="Unassembled WGS sequence"/>
</dbReference>
<dbReference type="Pfam" id="PF12796">
    <property type="entry name" value="Ank_2"/>
    <property type="match status" value="3"/>
</dbReference>
<dbReference type="EMBL" id="LFIV01000063">
    <property type="protein sequence ID" value="KZL72023.1"/>
    <property type="molecule type" value="Genomic_DNA"/>
</dbReference>
<feature type="repeat" description="ANK" evidence="3">
    <location>
        <begin position="1048"/>
        <end position="1080"/>
    </location>
</feature>
<evidence type="ECO:0000256" key="3">
    <source>
        <dbReference type="PROSITE-ProRule" id="PRU00023"/>
    </source>
</evidence>
<feature type="domain" description="Nephrocystin 3-like N-terminal" evidence="4">
    <location>
        <begin position="169"/>
        <end position="331"/>
    </location>
</feature>
<dbReference type="SUPFAM" id="SSF48403">
    <property type="entry name" value="Ankyrin repeat"/>
    <property type="match status" value="2"/>
</dbReference>
<proteinExistence type="predicted"/>
<evidence type="ECO:0000256" key="1">
    <source>
        <dbReference type="ARBA" id="ARBA00022737"/>
    </source>
</evidence>
<dbReference type="InterPro" id="IPR027417">
    <property type="entry name" value="P-loop_NTPase"/>
</dbReference>
<evidence type="ECO:0000313" key="5">
    <source>
        <dbReference type="EMBL" id="KZL72023.1"/>
    </source>
</evidence>
<dbReference type="PANTHER" id="PTHR24198">
    <property type="entry name" value="ANKYRIN REPEAT AND PROTEIN KINASE DOMAIN-CONTAINING PROTEIN"/>
    <property type="match status" value="1"/>
</dbReference>
<dbReference type="Gene3D" id="1.25.40.20">
    <property type="entry name" value="Ankyrin repeat-containing domain"/>
    <property type="match status" value="2"/>
</dbReference>
<gene>
    <name evidence="5" type="ORF">CT0861_01091</name>
</gene>
<dbReference type="Gene3D" id="3.40.50.300">
    <property type="entry name" value="P-loop containing nucleotide triphosphate hydrolases"/>
    <property type="match status" value="1"/>
</dbReference>
<protein>
    <submittedName>
        <fullName evidence="5">Ankyrin repeat-containing protein</fullName>
    </submittedName>
</protein>
<dbReference type="Pfam" id="PF13857">
    <property type="entry name" value="Ank_5"/>
    <property type="match status" value="1"/>
</dbReference>
<evidence type="ECO:0000259" key="4">
    <source>
        <dbReference type="Pfam" id="PF24883"/>
    </source>
</evidence>
<dbReference type="InterPro" id="IPR036770">
    <property type="entry name" value="Ankyrin_rpt-contain_sf"/>
</dbReference>
<feature type="repeat" description="ANK" evidence="3">
    <location>
        <begin position="947"/>
        <end position="979"/>
    </location>
</feature>